<comment type="caution">
    <text evidence="1">The sequence shown here is derived from an EMBL/GenBank/DDBJ whole genome shotgun (WGS) entry which is preliminary data.</text>
</comment>
<proteinExistence type="predicted"/>
<organism evidence="1 2">
    <name type="scientific">Bifidobacterium cebidarum</name>
    <dbReference type="NCBI Taxonomy" id="2650773"/>
    <lineage>
        <taxon>Bacteria</taxon>
        <taxon>Bacillati</taxon>
        <taxon>Actinomycetota</taxon>
        <taxon>Actinomycetes</taxon>
        <taxon>Bifidobacteriales</taxon>
        <taxon>Bifidobacteriaceae</taxon>
        <taxon>Bifidobacterium</taxon>
    </lineage>
</organism>
<dbReference type="RefSeq" id="WP_152209197.1">
    <property type="nucleotide sequence ID" value="NZ_WBVS01000002.1"/>
</dbReference>
<dbReference type="InterPro" id="IPR035948">
    <property type="entry name" value="YwqG-like_sf"/>
</dbReference>
<dbReference type="EMBL" id="WBVS01000002">
    <property type="protein sequence ID" value="KAB7788834.1"/>
    <property type="molecule type" value="Genomic_DNA"/>
</dbReference>
<dbReference type="PANTHER" id="PTHR36436">
    <property type="entry name" value="SLL5081 PROTEIN"/>
    <property type="match status" value="1"/>
</dbReference>
<gene>
    <name evidence="1" type="ORF">F7D08_0568</name>
</gene>
<dbReference type="Gene3D" id="2.30.320.10">
    <property type="entry name" value="YwqG-like"/>
    <property type="match status" value="1"/>
</dbReference>
<keyword evidence="2" id="KW-1185">Reference proteome</keyword>
<dbReference type="Pfam" id="PF09234">
    <property type="entry name" value="DUF1963"/>
    <property type="match status" value="1"/>
</dbReference>
<accession>A0A6I1GB00</accession>
<dbReference type="PANTHER" id="PTHR36436:SF6">
    <property type="entry name" value="SLL5081 PROTEIN"/>
    <property type="match status" value="1"/>
</dbReference>
<name>A0A6I1GB00_9BIFI</name>
<dbReference type="Proteomes" id="UP000468413">
    <property type="component" value="Unassembled WGS sequence"/>
</dbReference>
<protein>
    <recommendedName>
        <fullName evidence="3">DUF1963 domain-containing protein</fullName>
    </recommendedName>
</protein>
<dbReference type="AlphaFoldDB" id="A0A6I1GB00"/>
<dbReference type="SUPFAM" id="SSF103032">
    <property type="entry name" value="Hypothetical protein YwqG"/>
    <property type="match status" value="1"/>
</dbReference>
<evidence type="ECO:0000313" key="1">
    <source>
        <dbReference type="EMBL" id="KAB7788834.1"/>
    </source>
</evidence>
<evidence type="ECO:0000313" key="2">
    <source>
        <dbReference type="Proteomes" id="UP000468413"/>
    </source>
</evidence>
<reference evidence="1 2" key="1">
    <citation type="submission" date="2019-09" db="EMBL/GenBank/DDBJ databases">
        <title>Characterization of the phylogenetic diversity of two novel species belonging to the genus Bifidobacterium: Bifidobacterium cebidarum sp. nov. and Bifidobacterium leontopitheci sp. nov.</title>
        <authorList>
            <person name="Lugli G.A."/>
            <person name="Duranti S."/>
            <person name="Milani C."/>
            <person name="Turroni F."/>
            <person name="Ventura M."/>
        </authorList>
    </citation>
    <scope>NUCLEOTIDE SEQUENCE [LARGE SCALE GENOMIC DNA]</scope>
    <source>
        <strain evidence="1 2">LMG 31469</strain>
    </source>
</reference>
<dbReference type="InterPro" id="IPR015315">
    <property type="entry name" value="DUF1963"/>
</dbReference>
<sequence length="289" mass="32164">MALENLENGPRLLASEVVQEIVRRIVRDTSKMAVSFTPELDVRPDLLGNFVGGDSYWSPQGEPVTSASGDPLYPLMQIRCSEPSLPGYPTRGLLQFFIGTDVSYGRDLSADYESEADNDNRCVRYIPEVPSVLSGGEIVRLPHIGTDSALDLRTPFKSNFYGCALRPTLIEDPVSHECDEFEPAYESVIAEFDPAVIEAAEAAVGDLEQAVMDELNAVSPGSWFQMGGHPVFTQSDVREDYDDELVLLKMDSYDDVLMWGDSGCANFLIRREDLEQLDFSHVLYTWDCL</sequence>
<evidence type="ECO:0008006" key="3">
    <source>
        <dbReference type="Google" id="ProtNLM"/>
    </source>
</evidence>